<dbReference type="AlphaFoldDB" id="A0A1A7QRY2"/>
<dbReference type="OrthoDB" id="9770030at2"/>
<gene>
    <name evidence="1" type="ORF">LX77_03438</name>
</gene>
<name>A0A1A7QRY2_9FLAO</name>
<evidence type="ECO:0000313" key="2">
    <source>
        <dbReference type="Proteomes" id="UP000248987"/>
    </source>
</evidence>
<sequence>MTLQTNKLTKKELQIYILLLCANADSAETEEELNMIKSKVDAETFERIYKDFSSATEDERLERVDDNIQVHDFENIELAELRREMYEIFFADCDFKIMERNLNRIMDNIIY</sequence>
<proteinExistence type="predicted"/>
<reference evidence="1 2" key="1">
    <citation type="submission" date="2018-06" db="EMBL/GenBank/DDBJ databases">
        <title>Genomic Encyclopedia of Archaeal and Bacterial Type Strains, Phase II (KMG-II): from individual species to whole genera.</title>
        <authorList>
            <person name="Goeker M."/>
        </authorList>
    </citation>
    <scope>NUCLEOTIDE SEQUENCE [LARGE SCALE GENOMIC DNA]</scope>
    <source>
        <strain evidence="1 2">DSM 12408</strain>
    </source>
</reference>
<dbReference type="STRING" id="49280.A9996_17350"/>
<organism evidence="1 2">
    <name type="scientific">Gelidibacter algens</name>
    <dbReference type="NCBI Taxonomy" id="49280"/>
    <lineage>
        <taxon>Bacteria</taxon>
        <taxon>Pseudomonadati</taxon>
        <taxon>Bacteroidota</taxon>
        <taxon>Flavobacteriia</taxon>
        <taxon>Flavobacteriales</taxon>
        <taxon>Flavobacteriaceae</taxon>
        <taxon>Gelidibacter</taxon>
    </lineage>
</organism>
<protein>
    <recommendedName>
        <fullName evidence="3">Tellurite resistance protein TerB</fullName>
    </recommendedName>
</protein>
<comment type="caution">
    <text evidence="1">The sequence shown here is derived from an EMBL/GenBank/DDBJ whole genome shotgun (WGS) entry which is preliminary data.</text>
</comment>
<dbReference type="EMBL" id="QLLQ01000020">
    <property type="protein sequence ID" value="RAJ19695.1"/>
    <property type="molecule type" value="Genomic_DNA"/>
</dbReference>
<dbReference type="RefSeq" id="WP_066438161.1">
    <property type="nucleotide sequence ID" value="NZ_LZRN01000055.1"/>
</dbReference>
<evidence type="ECO:0000313" key="1">
    <source>
        <dbReference type="EMBL" id="RAJ19695.1"/>
    </source>
</evidence>
<evidence type="ECO:0008006" key="3">
    <source>
        <dbReference type="Google" id="ProtNLM"/>
    </source>
</evidence>
<accession>A0A1A7QRY2</accession>
<keyword evidence="2" id="KW-1185">Reference proteome</keyword>
<dbReference type="Proteomes" id="UP000248987">
    <property type="component" value="Unassembled WGS sequence"/>
</dbReference>